<dbReference type="InterPro" id="IPR045076">
    <property type="entry name" value="MutS"/>
</dbReference>
<keyword evidence="7 10" id="KW-0255">Endonuclease</keyword>
<dbReference type="CDD" id="cd03280">
    <property type="entry name" value="ABC_MutS2"/>
    <property type="match status" value="1"/>
</dbReference>
<comment type="similarity">
    <text evidence="7">Belongs to the DNA mismatch repair MutS family. MutS2 subfamily.</text>
</comment>
<evidence type="ECO:0000256" key="1">
    <source>
        <dbReference type="ARBA" id="ARBA00022730"/>
    </source>
</evidence>
<evidence type="ECO:0000256" key="6">
    <source>
        <dbReference type="ARBA" id="ARBA00023125"/>
    </source>
</evidence>
<keyword evidence="3 7" id="KW-0378">Hydrolase</keyword>
<dbReference type="SMART" id="SM00533">
    <property type="entry name" value="MUTSd"/>
    <property type="match status" value="1"/>
</dbReference>
<dbReference type="Gene3D" id="3.40.50.300">
    <property type="entry name" value="P-loop containing nucleotide triphosphate hydrolases"/>
    <property type="match status" value="1"/>
</dbReference>
<keyword evidence="4 7" id="KW-0067">ATP-binding</keyword>
<keyword evidence="5 7" id="KW-0694">RNA-binding</keyword>
<dbReference type="Pfam" id="PF20297">
    <property type="entry name" value="MSSS"/>
    <property type="match status" value="1"/>
</dbReference>
<dbReference type="GO" id="GO:0045910">
    <property type="term" value="P:negative regulation of DNA recombination"/>
    <property type="evidence" value="ECO:0007669"/>
    <property type="project" value="InterPro"/>
</dbReference>
<feature type="binding site" evidence="7">
    <location>
        <begin position="322"/>
        <end position="329"/>
    </location>
    <ligand>
        <name>ATP</name>
        <dbReference type="ChEBI" id="CHEBI:30616"/>
    </ligand>
</feature>
<evidence type="ECO:0000256" key="7">
    <source>
        <dbReference type="HAMAP-Rule" id="MF_00092"/>
    </source>
</evidence>
<protein>
    <recommendedName>
        <fullName evidence="7">Endonuclease MutS2</fullName>
        <ecNumber evidence="7">3.1.-.-</ecNumber>
    </recommendedName>
    <alternativeName>
        <fullName evidence="7">Ribosome-associated protein quality control-upstream factor</fullName>
        <shortName evidence="7">RQC-upstream factor</shortName>
        <shortName evidence="7">RqcU</shortName>
        <ecNumber evidence="7">3.6.4.-</ecNumber>
    </alternativeName>
</protein>
<keyword evidence="7" id="KW-0540">Nuclease</keyword>
<comment type="caution">
    <text evidence="10">The sequence shown here is derived from an EMBL/GenBank/DDBJ whole genome shotgun (WGS) entry which is preliminary data.</text>
</comment>
<dbReference type="SMART" id="SM00534">
    <property type="entry name" value="MUTSac"/>
    <property type="match status" value="1"/>
</dbReference>
<evidence type="ECO:0000256" key="5">
    <source>
        <dbReference type="ARBA" id="ARBA00022884"/>
    </source>
</evidence>
<keyword evidence="8" id="KW-0175">Coiled coil</keyword>
<dbReference type="EC" id="3.1.-.-" evidence="7"/>
<evidence type="ECO:0000256" key="8">
    <source>
        <dbReference type="SAM" id="Coils"/>
    </source>
</evidence>
<dbReference type="EMBL" id="MLQQ01000035">
    <property type="protein sequence ID" value="OIJ11020.1"/>
    <property type="molecule type" value="Genomic_DNA"/>
</dbReference>
<comment type="subunit">
    <text evidence="7">Homodimer. Binds to stalled ribosomes, contacting rRNA.</text>
</comment>
<evidence type="ECO:0000256" key="2">
    <source>
        <dbReference type="ARBA" id="ARBA00022741"/>
    </source>
</evidence>
<sequence length="771" mass="86349">MKEQLIEHVSSSLGKKKIEELTPLVNIDEIQHAQNSTFEGAKVLRLKGQAPLGGIRNITASVKRAQIGGMLNEGELLEVASTIYGGRRFKKFIEDMIEDEVELPILQQLVNLITPLTDVEREIKMCIDDNGHMLDSASPTLRTIRHQIKSHEASIRSKLESIIRSSSNQKMLSDSIITIRNERYVIPVKQEYRSNFGGLIHDQSASGATLFIEPQAVVSINNQLREVRMKEKQEVEKILHELSAKVSEVSEELLENVKTLAEIDFIFAKALYSKAIKASQPKLNDEGFIKMKKARHPLIPHEEIVPIDVELGKTYSSIIITGPNTGGKTVTLKTTGLLTLMMQSGLHVPCEEGSEMAVFQSIFADIGDEQSIEQNLSTFSSHMTNIIDIIDKVDHESLVLFDELGAGTDPTEGAALAISILDDVYQRGARIIATTHYSELKAYAYNRPGAINASVEFDVETLSPTYRLLIGVPGRSNAFAISERLGLNKEIIDKAKEQISTETNKVENMISSLETSQKAAEKELEEAQKVRDNAEALRKELEDQFSAFEMEKEKLLEEAEKKAHDAVETAKEEAEFIIEELRELQKEANVVKEHQLIDAKKRLEEQQPKLKEKKKKPSVKKVSKELMPGDEVRVLSFGQKGHIVEKISDKEFQVQIGIMKMKVQIDDLELLDRPKQIEKKPMATVRGSNHHVKPELDLRGERFEDAMLRVEKYLDDALLAGYSQVSIIHGKGTGALRKGVLQLLKSHPQIKNSKMAAMNEGGFGNTIVQFK</sequence>
<reference evidence="10 11" key="1">
    <citation type="submission" date="2016-10" db="EMBL/GenBank/DDBJ databases">
        <title>Draft genome sequences of four alkaliphilic bacteria belonging to the Anaerobacillus genus.</title>
        <authorList>
            <person name="Bassil N.M."/>
            <person name="Lloyd J.R."/>
        </authorList>
    </citation>
    <scope>NUCLEOTIDE SEQUENCE [LARGE SCALE GENOMIC DNA]</scope>
    <source>
        <strain evidence="10 11">DSM 15340</strain>
    </source>
</reference>
<keyword evidence="11" id="KW-1185">Reference proteome</keyword>
<dbReference type="Proteomes" id="UP000180098">
    <property type="component" value="Unassembled WGS sequence"/>
</dbReference>
<dbReference type="InterPro" id="IPR007696">
    <property type="entry name" value="DNA_mismatch_repair_MutS_core"/>
</dbReference>
<feature type="coiled-coil region" evidence="8">
    <location>
        <begin position="221"/>
        <end position="252"/>
    </location>
</feature>
<dbReference type="SMART" id="SM00463">
    <property type="entry name" value="SMR"/>
    <property type="match status" value="1"/>
</dbReference>
<dbReference type="NCBIfam" id="TIGR01069">
    <property type="entry name" value="mutS2"/>
    <property type="match status" value="1"/>
</dbReference>
<feature type="coiled-coil region" evidence="8">
    <location>
        <begin position="492"/>
        <end position="594"/>
    </location>
</feature>
<dbReference type="SUPFAM" id="SSF48334">
    <property type="entry name" value="DNA repair protein MutS, domain III"/>
    <property type="match status" value="1"/>
</dbReference>
<keyword evidence="2 7" id="KW-0547">Nucleotide-binding</keyword>
<dbReference type="PIRSF" id="PIRSF005814">
    <property type="entry name" value="MutS_YshD"/>
    <property type="match status" value="1"/>
</dbReference>
<comment type="function">
    <text evidence="7">Acts as a ribosome collision sensor, splitting the ribosome into its 2 subunits. Detects stalled/collided 70S ribosomes which it binds and splits by an ATP-hydrolysis driven conformational change. Acts upstream of the ribosome quality control system (RQC), a ribosome-associated complex that mediates the extraction of incompletely synthesized nascent chains from stalled ribosomes and their subsequent degradation. Probably generates substrates for RQC.</text>
</comment>
<dbReference type="InterPro" id="IPR036187">
    <property type="entry name" value="DNA_mismatch_repair_MutS_sf"/>
</dbReference>
<dbReference type="GO" id="GO:0140664">
    <property type="term" value="F:ATP-dependent DNA damage sensor activity"/>
    <property type="evidence" value="ECO:0007669"/>
    <property type="project" value="InterPro"/>
</dbReference>
<dbReference type="HAMAP" id="MF_00092">
    <property type="entry name" value="MutS2"/>
    <property type="match status" value="1"/>
</dbReference>
<dbReference type="PANTHER" id="PTHR48466:SF2">
    <property type="entry name" value="OS10G0509000 PROTEIN"/>
    <property type="match status" value="1"/>
</dbReference>
<evidence type="ECO:0000313" key="11">
    <source>
        <dbReference type="Proteomes" id="UP000180098"/>
    </source>
</evidence>
<organism evidence="10 11">
    <name type="scientific">Anaerobacillus arseniciselenatis</name>
    <dbReference type="NCBI Taxonomy" id="85682"/>
    <lineage>
        <taxon>Bacteria</taxon>
        <taxon>Bacillati</taxon>
        <taxon>Bacillota</taxon>
        <taxon>Bacilli</taxon>
        <taxon>Bacillales</taxon>
        <taxon>Bacillaceae</taxon>
        <taxon>Anaerobacillus</taxon>
    </lineage>
</organism>
<dbReference type="PROSITE" id="PS00486">
    <property type="entry name" value="DNA_MISMATCH_REPAIR_2"/>
    <property type="match status" value="1"/>
</dbReference>
<proteinExistence type="inferred from homology"/>
<dbReference type="GO" id="GO:0043023">
    <property type="term" value="F:ribosomal large subunit binding"/>
    <property type="evidence" value="ECO:0007669"/>
    <property type="project" value="UniProtKB-UniRule"/>
</dbReference>
<dbReference type="InterPro" id="IPR005747">
    <property type="entry name" value="MutS2"/>
</dbReference>
<dbReference type="GO" id="GO:0004519">
    <property type="term" value="F:endonuclease activity"/>
    <property type="evidence" value="ECO:0007669"/>
    <property type="project" value="UniProtKB-UniRule"/>
</dbReference>
<dbReference type="SUPFAM" id="SSF160443">
    <property type="entry name" value="SMR domain-like"/>
    <property type="match status" value="1"/>
</dbReference>
<dbReference type="InterPro" id="IPR036063">
    <property type="entry name" value="Smr_dom_sf"/>
</dbReference>
<dbReference type="PANTHER" id="PTHR48466">
    <property type="entry name" value="OS10G0509000 PROTEIN-RELATED"/>
    <property type="match status" value="1"/>
</dbReference>
<dbReference type="PROSITE" id="PS50828">
    <property type="entry name" value="SMR"/>
    <property type="match status" value="1"/>
</dbReference>
<feature type="domain" description="Smr" evidence="9">
    <location>
        <begin position="696"/>
        <end position="771"/>
    </location>
</feature>
<evidence type="ECO:0000259" key="9">
    <source>
        <dbReference type="PROSITE" id="PS50828"/>
    </source>
</evidence>
<comment type="function">
    <text evidence="7">Endonuclease that is involved in the suppression of homologous recombination and thus may have a key role in the control of bacterial genetic diversity.</text>
</comment>
<dbReference type="GO" id="GO:0016887">
    <property type="term" value="F:ATP hydrolysis activity"/>
    <property type="evidence" value="ECO:0007669"/>
    <property type="project" value="InterPro"/>
</dbReference>
<dbReference type="GO" id="GO:0072344">
    <property type="term" value="P:rescue of stalled ribosome"/>
    <property type="evidence" value="ECO:0007669"/>
    <property type="project" value="UniProtKB-UniRule"/>
</dbReference>
<dbReference type="GO" id="GO:0006298">
    <property type="term" value="P:mismatch repair"/>
    <property type="evidence" value="ECO:0007669"/>
    <property type="project" value="InterPro"/>
</dbReference>
<keyword evidence="1 7" id="KW-0699">rRNA-binding</keyword>
<dbReference type="GO" id="GO:0005524">
    <property type="term" value="F:ATP binding"/>
    <property type="evidence" value="ECO:0007669"/>
    <property type="project" value="UniProtKB-UniRule"/>
</dbReference>
<dbReference type="InterPro" id="IPR046893">
    <property type="entry name" value="MSSS"/>
</dbReference>
<name>A0A1S2LFK5_9BACI</name>
<dbReference type="Pfam" id="PF01713">
    <property type="entry name" value="Smr"/>
    <property type="match status" value="1"/>
</dbReference>
<dbReference type="Gene3D" id="3.30.1370.110">
    <property type="match status" value="1"/>
</dbReference>
<dbReference type="GO" id="GO:0019843">
    <property type="term" value="F:rRNA binding"/>
    <property type="evidence" value="ECO:0007669"/>
    <property type="project" value="UniProtKB-UniRule"/>
</dbReference>
<keyword evidence="6 7" id="KW-0238">DNA-binding</keyword>
<evidence type="ECO:0000256" key="4">
    <source>
        <dbReference type="ARBA" id="ARBA00022840"/>
    </source>
</evidence>
<dbReference type="FunFam" id="3.40.50.300:FF:000830">
    <property type="entry name" value="Endonuclease MutS2"/>
    <property type="match status" value="1"/>
</dbReference>
<dbReference type="GO" id="GO:0030983">
    <property type="term" value="F:mismatched DNA binding"/>
    <property type="evidence" value="ECO:0007669"/>
    <property type="project" value="InterPro"/>
</dbReference>
<dbReference type="SUPFAM" id="SSF52540">
    <property type="entry name" value="P-loop containing nucleoside triphosphate hydrolases"/>
    <property type="match status" value="1"/>
</dbReference>
<dbReference type="EC" id="3.6.4.-" evidence="7"/>
<dbReference type="InterPro" id="IPR000432">
    <property type="entry name" value="DNA_mismatch_repair_MutS_C"/>
</dbReference>
<accession>A0A1S2LFK5</accession>
<dbReference type="InterPro" id="IPR002625">
    <property type="entry name" value="Smr_dom"/>
</dbReference>
<dbReference type="AlphaFoldDB" id="A0A1S2LFK5"/>
<gene>
    <name evidence="7" type="primary">mutS2</name>
    <name evidence="7" type="synonym">rqcU</name>
    <name evidence="10" type="ORF">BKP35_13010</name>
</gene>
<dbReference type="InterPro" id="IPR027417">
    <property type="entry name" value="P-loop_NTPase"/>
</dbReference>
<evidence type="ECO:0000313" key="10">
    <source>
        <dbReference type="EMBL" id="OIJ11020.1"/>
    </source>
</evidence>
<evidence type="ECO:0000256" key="3">
    <source>
        <dbReference type="ARBA" id="ARBA00022801"/>
    </source>
</evidence>
<dbReference type="Pfam" id="PF00488">
    <property type="entry name" value="MutS_V"/>
    <property type="match status" value="1"/>
</dbReference>